<dbReference type="AlphaFoldDB" id="X0TAD5"/>
<dbReference type="Pfam" id="PF25470">
    <property type="entry name" value="DUF7901"/>
    <property type="match status" value="1"/>
</dbReference>
<feature type="region of interest" description="Disordered" evidence="1">
    <location>
        <begin position="221"/>
        <end position="247"/>
    </location>
</feature>
<proteinExistence type="predicted"/>
<comment type="caution">
    <text evidence="3">The sequence shown here is derived from an EMBL/GenBank/DDBJ whole genome shotgun (WGS) entry which is preliminary data.</text>
</comment>
<protein>
    <recommendedName>
        <fullName evidence="2">DUF7901 domain-containing protein</fullName>
    </recommendedName>
</protein>
<evidence type="ECO:0000259" key="2">
    <source>
        <dbReference type="Pfam" id="PF25470"/>
    </source>
</evidence>
<gene>
    <name evidence="3" type="ORF">S01H1_31405</name>
</gene>
<evidence type="ECO:0000313" key="3">
    <source>
        <dbReference type="EMBL" id="GAF90174.1"/>
    </source>
</evidence>
<feature type="non-terminal residue" evidence="3">
    <location>
        <position position="274"/>
    </location>
</feature>
<feature type="non-terminal residue" evidence="3">
    <location>
        <position position="1"/>
    </location>
</feature>
<sequence>DYDDTYIGWDEESHDWLPRMVLDDFLCDSDRPVTAFRWWGSLLGWCENTIPHNELPDAFYITIWDNVPAGADATYSHPGQMIWHNYCLSYDVSFYGWEYDPRYGYVDLAKFEFYQELEPEDYWYQPNDVNVYWLGITAIYSDMTHEPNYPWGWETRPHFFEDDAVRFFGWPEPNTTYPPSMFEPIELFEETWDLSFELISNPRLPLKPLIRHSKWSQPPIEIDPTSRIPQYSGWDEPSYFPAPSEPVDNEALVNKSDTIADIRKQAMSAPVTVP</sequence>
<feature type="domain" description="DUF7901" evidence="2">
    <location>
        <begin position="5"/>
        <end position="198"/>
    </location>
</feature>
<dbReference type="InterPro" id="IPR057223">
    <property type="entry name" value="DUF7901"/>
</dbReference>
<dbReference type="EMBL" id="BARS01019374">
    <property type="protein sequence ID" value="GAF90174.1"/>
    <property type="molecule type" value="Genomic_DNA"/>
</dbReference>
<evidence type="ECO:0000256" key="1">
    <source>
        <dbReference type="SAM" id="MobiDB-lite"/>
    </source>
</evidence>
<name>X0TAD5_9ZZZZ</name>
<organism evidence="3">
    <name type="scientific">marine sediment metagenome</name>
    <dbReference type="NCBI Taxonomy" id="412755"/>
    <lineage>
        <taxon>unclassified sequences</taxon>
        <taxon>metagenomes</taxon>
        <taxon>ecological metagenomes</taxon>
    </lineage>
</organism>
<accession>X0TAD5</accession>
<reference evidence="3" key="1">
    <citation type="journal article" date="2014" name="Front. Microbiol.">
        <title>High frequency of phylogenetically diverse reductive dehalogenase-homologous genes in deep subseafloor sedimentary metagenomes.</title>
        <authorList>
            <person name="Kawai M."/>
            <person name="Futagami T."/>
            <person name="Toyoda A."/>
            <person name="Takaki Y."/>
            <person name="Nishi S."/>
            <person name="Hori S."/>
            <person name="Arai W."/>
            <person name="Tsubouchi T."/>
            <person name="Morono Y."/>
            <person name="Uchiyama I."/>
            <person name="Ito T."/>
            <person name="Fujiyama A."/>
            <person name="Inagaki F."/>
            <person name="Takami H."/>
        </authorList>
    </citation>
    <scope>NUCLEOTIDE SEQUENCE</scope>
    <source>
        <strain evidence="3">Expedition CK06-06</strain>
    </source>
</reference>